<dbReference type="PANTHER" id="PTHR37984">
    <property type="entry name" value="PROTEIN CBG26694"/>
    <property type="match status" value="1"/>
</dbReference>
<feature type="region of interest" description="Disordered" evidence="8">
    <location>
        <begin position="865"/>
        <end position="906"/>
    </location>
</feature>
<dbReference type="GO" id="GO:0015074">
    <property type="term" value="P:DNA integration"/>
    <property type="evidence" value="ECO:0007669"/>
    <property type="project" value="InterPro"/>
</dbReference>
<proteinExistence type="predicted"/>
<keyword evidence="4" id="KW-0255">Endonuclease</keyword>
<evidence type="ECO:0000256" key="2">
    <source>
        <dbReference type="ARBA" id="ARBA00022695"/>
    </source>
</evidence>
<dbReference type="InterPro" id="IPR041577">
    <property type="entry name" value="RT_RNaseH_2"/>
</dbReference>
<dbReference type="CDD" id="cd09274">
    <property type="entry name" value="RNase_HI_RT_Ty3"/>
    <property type="match status" value="2"/>
</dbReference>
<dbReference type="Proteomes" id="UP000694240">
    <property type="component" value="Chromosome 5"/>
</dbReference>
<keyword evidence="6" id="KW-0695">RNA-directed DNA polymerase</keyword>
<keyword evidence="7" id="KW-0511">Multifunctional enzyme</keyword>
<feature type="region of interest" description="Disordered" evidence="8">
    <location>
        <begin position="1863"/>
        <end position="1907"/>
    </location>
</feature>
<evidence type="ECO:0000256" key="5">
    <source>
        <dbReference type="ARBA" id="ARBA00022801"/>
    </source>
</evidence>
<comment type="caution">
    <text evidence="10">The sequence shown here is derived from an EMBL/GenBank/DDBJ whole genome shotgun (WGS) entry which is preliminary data.</text>
</comment>
<protein>
    <submittedName>
        <fullName evidence="10">Retrotransposon gag domain</fullName>
    </submittedName>
</protein>
<dbReference type="GO" id="GO:0004519">
    <property type="term" value="F:endonuclease activity"/>
    <property type="evidence" value="ECO:0007669"/>
    <property type="project" value="UniProtKB-KW"/>
</dbReference>
<dbReference type="InterPro" id="IPR001584">
    <property type="entry name" value="Integrase_cat-core"/>
</dbReference>
<dbReference type="FunFam" id="3.10.20.370:FF:000001">
    <property type="entry name" value="Retrovirus-related Pol polyprotein from transposon 17.6-like protein"/>
    <property type="match status" value="1"/>
</dbReference>
<dbReference type="Pfam" id="PF03078">
    <property type="entry name" value="ATHILA"/>
    <property type="match status" value="1"/>
</dbReference>
<feature type="compositionally biased region" description="Pro residues" evidence="8">
    <location>
        <begin position="1896"/>
        <end position="1907"/>
    </location>
</feature>
<evidence type="ECO:0000313" key="10">
    <source>
        <dbReference type="EMBL" id="KAG7603822.1"/>
    </source>
</evidence>
<dbReference type="Pfam" id="PF17917">
    <property type="entry name" value="RT_RNaseH"/>
    <property type="match status" value="1"/>
</dbReference>
<feature type="domain" description="Integrase catalytic" evidence="9">
    <location>
        <begin position="1626"/>
        <end position="1785"/>
    </location>
</feature>
<dbReference type="GO" id="GO:0016787">
    <property type="term" value="F:hydrolase activity"/>
    <property type="evidence" value="ECO:0007669"/>
    <property type="project" value="UniProtKB-KW"/>
</dbReference>
<keyword evidence="1" id="KW-0808">Transferase</keyword>
<keyword evidence="3" id="KW-0540">Nuclease</keyword>
<keyword evidence="2" id="KW-0548">Nucleotidyltransferase</keyword>
<dbReference type="InterPro" id="IPR004312">
    <property type="entry name" value="ATHILA_Orf1_C"/>
</dbReference>
<evidence type="ECO:0000256" key="8">
    <source>
        <dbReference type="SAM" id="MobiDB-lite"/>
    </source>
</evidence>
<evidence type="ECO:0000313" key="11">
    <source>
        <dbReference type="Proteomes" id="UP000694240"/>
    </source>
</evidence>
<evidence type="ECO:0000256" key="1">
    <source>
        <dbReference type="ARBA" id="ARBA00022679"/>
    </source>
</evidence>
<organism evidence="10 11">
    <name type="scientific">Arabidopsis thaliana x Arabidopsis arenosa</name>
    <dbReference type="NCBI Taxonomy" id="1240361"/>
    <lineage>
        <taxon>Eukaryota</taxon>
        <taxon>Viridiplantae</taxon>
        <taxon>Streptophyta</taxon>
        <taxon>Embryophyta</taxon>
        <taxon>Tracheophyta</taxon>
        <taxon>Spermatophyta</taxon>
        <taxon>Magnoliopsida</taxon>
        <taxon>eudicotyledons</taxon>
        <taxon>Gunneridae</taxon>
        <taxon>Pentapetalae</taxon>
        <taxon>rosids</taxon>
        <taxon>malvids</taxon>
        <taxon>Brassicales</taxon>
        <taxon>Brassicaceae</taxon>
        <taxon>Camelineae</taxon>
        <taxon>Arabidopsis</taxon>
    </lineage>
</organism>
<dbReference type="Pfam" id="PF17919">
    <property type="entry name" value="RT_RNaseH_2"/>
    <property type="match status" value="1"/>
</dbReference>
<reference evidence="10 11" key="1">
    <citation type="submission" date="2020-12" db="EMBL/GenBank/DDBJ databases">
        <title>Concerted genomic and epigenomic changes stabilize Arabidopsis allopolyploids.</title>
        <authorList>
            <person name="Chen Z."/>
        </authorList>
    </citation>
    <scope>NUCLEOTIDE SEQUENCE [LARGE SCALE GENOMIC DNA]</scope>
    <source>
        <strain evidence="10">Allo738</strain>
        <tissue evidence="10">Leaf</tissue>
    </source>
</reference>
<accession>A0A8T2CZT7</accession>
<evidence type="ECO:0000259" key="9">
    <source>
        <dbReference type="PROSITE" id="PS50994"/>
    </source>
</evidence>
<dbReference type="InterPro" id="IPR041373">
    <property type="entry name" value="RT_RNaseH"/>
</dbReference>
<evidence type="ECO:0000256" key="7">
    <source>
        <dbReference type="ARBA" id="ARBA00023268"/>
    </source>
</evidence>
<dbReference type="GO" id="GO:0003964">
    <property type="term" value="F:RNA-directed DNA polymerase activity"/>
    <property type="evidence" value="ECO:0007669"/>
    <property type="project" value="UniProtKB-KW"/>
</dbReference>
<keyword evidence="11" id="KW-1185">Reference proteome</keyword>
<dbReference type="PANTHER" id="PTHR37984:SF5">
    <property type="entry name" value="PROTEIN NYNRIN-LIKE"/>
    <property type="match status" value="1"/>
</dbReference>
<evidence type="ECO:0000256" key="4">
    <source>
        <dbReference type="ARBA" id="ARBA00022759"/>
    </source>
</evidence>
<evidence type="ECO:0000256" key="6">
    <source>
        <dbReference type="ARBA" id="ARBA00022918"/>
    </source>
</evidence>
<feature type="compositionally biased region" description="Basic and acidic residues" evidence="8">
    <location>
        <begin position="866"/>
        <end position="882"/>
    </location>
</feature>
<name>A0A8T2CZT7_9BRAS</name>
<evidence type="ECO:0000256" key="3">
    <source>
        <dbReference type="ARBA" id="ARBA00022722"/>
    </source>
</evidence>
<dbReference type="Pfam" id="PF00665">
    <property type="entry name" value="rve"/>
    <property type="match status" value="1"/>
</dbReference>
<dbReference type="InterPro" id="IPR050951">
    <property type="entry name" value="Retrovirus_Pol_polyprotein"/>
</dbReference>
<dbReference type="EMBL" id="JAEFBK010000005">
    <property type="protein sequence ID" value="KAG7603822.1"/>
    <property type="molecule type" value="Genomic_DNA"/>
</dbReference>
<dbReference type="InterPro" id="IPR005162">
    <property type="entry name" value="Retrotrans_gag_dom"/>
</dbReference>
<dbReference type="PROSITE" id="PS50994">
    <property type="entry name" value="INTEGRASE"/>
    <property type="match status" value="1"/>
</dbReference>
<dbReference type="Pfam" id="PF03732">
    <property type="entry name" value="Retrotrans_gag"/>
    <property type="match status" value="1"/>
</dbReference>
<sequence>MQQATVTSSRSQGHQNLLFNDNIDRIACSLREQTHTHTMADIVDEQELPNNIGVGDFPHNHNLRHGIVPLPVQNNNFEIKSGLIAMVQGNKFHGLPMEDPLDHLDEFERLCSLTKINGVSEDDFKLRLFPFSLGDKAHLWEKKLPQGSVTTWDDCKKAFLAKFFSNSRTARLRNEISGFTQQNTETFCEAWEHPSIKIPHGLLEDLPVRIGTVEVPTDFVVLEMDEEPRDPLILGRPFLATAGAIIDVKKGKINLNIGKELKMTFDITNTMKKPTIEGKDGKEEDLHLETLGYRKLLDMHKEVENPEEYDDLFGNAKEQNILDHVIQQTVHSTELLDHNLPSNADLTSDDWSELKAPKVDLKPLPKRLRWIQWILSNSYPPKRSRENYLHLSLWDLCLQANAFWALQRTCYFSAVYDFYFLRFDRGDGRATKDCEGHQEFSWASGFYRRFIKDFSKLARPLTRLLCKEAKFIFDEECLTAFKTIKEALVSAPIVQAPNWDYPFEIMCDASDYAVGAVLGQKIDKKLHVIYYASRTMDDTQVRYATTEKELLFVVFAFEKFRSYLVGSKVTVYTDHVALRHIYAKKDTKPRLLRWILLLQEFDMEIVDKKGIENGVANHLSRMRIEDEVPIDDSMLEEQLIAIQQLNKRTQTKKSLDQVCAVENKLPWYADHFNYLVGGEDPPSLSGYVKKKFFKDINHFYWDKPYLCTLLKIRSIGDASQKTKLKASYCIAMDLPMVATLQLSKQCQKSYSYGPNEALEDRFDSKYDSLYTDLNSKIDNLRSHISELSPTSTSINALTLRSGKLLNPILQRECSAQTSSFPIAEKDSMSIDTPGCRSTPIILDDFVLPLSSGIYNFAEEEEIIPDGVDRHPTPVDRHPDRSDNVQIPTETKSANRRIPFPKSPKKSRQALDDVRCKAMIDKLIVEMPLVEAIHLSPTIRSDIIQERIPRKLPDPGTFVLSVTINHDSFPRALCDLVSTVNLMPRSIAMHLGYSNLEPTFITLVLADRSTRIPDGILIDVLFYMNTLVKKLVIEEKTFLIDSFTSSGSDGLSKMELEDPLERVLYSSIEDSADLDSETSTYTKLLDETEHVMQLTVEESLPLVTPTPTTNSDWDPAKAPKINLKPLPAGLRYAFLGENFTYPVIVNASFNPAELTLLLSKLRNHHKALGYSLNDIAGISPDVCIHRIHLEDESKSSVEHQRRLNPNLKEVVKKEIMKLLEAGIIYPISDSSWVSQVHVVPKKRGVTVVKNEKDELIPTRTITGHRILLDLDSSRRPGENNFHLPLWYICLSENALLSSIFTDMIEDIMEDGIVLGYRISEHGRDVDRAKIEVMTSLQALDNVKGIIQSLISAPIVQPPDWDLPFEVMCDASDFVVGAVLGLRKDKKLNAIYYASFTDHAALKYLMQKKDAKPRHLRWILHLQEFDIEVRDKKGIENGVADHLSRIRIDDDVPINDFLPEENIYMIDTAGEDDCKCDKLQNRTLVSIDTPSMSIDTHNSEEVDIRSCAMVSIDTTENVDRHPPESTRNWSPTENCATTGVEKDYPWYADIVNYLAANVEPDNFTDYNKKRFLREIRRYYWDEPYLYKHCSDGVYRRCVTATEKFISQCDPCQRRGKISKRSEMLQKFILEVEVFDCWGKDFMGPFKPFNKNLYILVAVDYVSKWVEAIASPKNDSAIVMKLFKSIIFPRFGVPRIVISDGGKHFINKILAKLLLQYGVQHPVATPYHPQTSGQVEVSNRQIKEIVEKTVGKAKKEWSYKFDDVLWAYRTTFKTPLGTTPYHLLYGKACHLPVELEHKAAWTVKMMNFDIKSAGERRLIQLNELDEIRIHAYGNSKLYKKRTKAYHNFILYLPQVSIPPICKMAGQKKKARKSVPPPSSSAGAQHRRSFSTAAGLRPSQPQPPAAVPEPPIYRFPWPKLPTEKIPSQRVWEKDVNTEFTKGDYINRPFSPDWDDFDTLFYNAWMSVKILPTQVADFGLMQRLQIEKSVLGLLDDIGLGAIYCRYSLPLRELCDLYGLDNDLTRVALLGQFKDAQIFWSRFGNGIYDSKDAVHSEIRHHVLRYLVRLISSTLLCKMEPGKMRHSELLLFYHAVHDFFPDSFGFEEVDRDVNFGAVFAHHLVSLKTKSFIGRGKKSERVGSLLLLYLSIFASALREKRDKTWHHMIQLPCTALTEINGEHEELGFCPDPSFCMLHHAPGDRELHSPPPSPMEPQVFQQYVVDSFKSVWNAVATLSRCGYVAPTRRRRYSPAPTSGSEHED</sequence>
<gene>
    <name evidence="10" type="ORF">ISN45_At05g028060</name>
</gene>
<keyword evidence="5" id="KW-0378">Hydrolase</keyword>